<dbReference type="AlphaFoldDB" id="A0A7M7HFZ6"/>
<feature type="compositionally biased region" description="Low complexity" evidence="21">
    <location>
        <begin position="426"/>
        <end position="436"/>
    </location>
</feature>
<dbReference type="GO" id="GO:0034707">
    <property type="term" value="C:chloride channel complex"/>
    <property type="evidence" value="ECO:0007669"/>
    <property type="project" value="UniProtKB-KW"/>
</dbReference>
<keyword evidence="8 20" id="KW-0406">Ion transport</keyword>
<dbReference type="PRINTS" id="PR01160">
    <property type="entry name" value="GABAARBETA"/>
</dbReference>
<keyword evidence="7" id="KW-0770">Synapse</keyword>
<dbReference type="FunFam" id="2.70.170.10:FF:000021">
    <property type="entry name" value="Gamma-aminobutyric acid receptor isoform 3b"/>
    <property type="match status" value="1"/>
</dbReference>
<feature type="transmembrane region" description="Helical" evidence="20">
    <location>
        <begin position="280"/>
        <end position="299"/>
    </location>
</feature>
<evidence type="ECO:0000256" key="21">
    <source>
        <dbReference type="SAM" id="MobiDB-lite"/>
    </source>
</evidence>
<dbReference type="NCBIfam" id="TIGR00860">
    <property type="entry name" value="LIC"/>
    <property type="match status" value="1"/>
</dbReference>
<evidence type="ECO:0000256" key="19">
    <source>
        <dbReference type="ARBA" id="ARBA00071250"/>
    </source>
</evidence>
<dbReference type="SUPFAM" id="SSF90112">
    <property type="entry name" value="Neurotransmitter-gated ion-channel transmembrane pore"/>
    <property type="match status" value="1"/>
</dbReference>
<keyword evidence="14" id="KW-0868">Chloride</keyword>
<keyword evidence="9 20" id="KW-0472">Membrane</keyword>
<keyword evidence="11" id="KW-0675">Receptor</keyword>
<dbReference type="GO" id="GO:0051932">
    <property type="term" value="P:synaptic transmission, GABAergic"/>
    <property type="evidence" value="ECO:0000318"/>
    <property type="project" value="GO_Central"/>
</dbReference>
<keyword evidence="15" id="KW-0628">Postsynaptic cell membrane</keyword>
<dbReference type="OrthoDB" id="8890589at2759"/>
<keyword evidence="3" id="KW-1003">Cell membrane</keyword>
<evidence type="ECO:0000256" key="5">
    <source>
        <dbReference type="ARBA" id="ARBA00022729"/>
    </source>
</evidence>
<dbReference type="Pfam" id="PF02931">
    <property type="entry name" value="Neur_chan_LBD"/>
    <property type="match status" value="1"/>
</dbReference>
<dbReference type="SUPFAM" id="SSF63712">
    <property type="entry name" value="Nicotinic receptor ligand binding domain-like"/>
    <property type="match status" value="1"/>
</dbReference>
<evidence type="ECO:0000259" key="23">
    <source>
        <dbReference type="Pfam" id="PF02932"/>
    </source>
</evidence>
<dbReference type="InterPro" id="IPR002289">
    <property type="entry name" value="GABAAb_rcpt"/>
</dbReference>
<evidence type="ECO:0000256" key="6">
    <source>
        <dbReference type="ARBA" id="ARBA00022989"/>
    </source>
</evidence>
<dbReference type="FunFam" id="1.20.58.390:FF:000067">
    <property type="entry name" value="Glycine receptor subunit alpha-2"/>
    <property type="match status" value="1"/>
</dbReference>
<dbReference type="InterPro" id="IPR018000">
    <property type="entry name" value="Neurotransmitter_ion_chnl_CS"/>
</dbReference>
<evidence type="ECO:0000256" key="11">
    <source>
        <dbReference type="ARBA" id="ARBA00023170"/>
    </source>
</evidence>
<dbReference type="InterPro" id="IPR006028">
    <property type="entry name" value="GABAA/Glycine_rcpt"/>
</dbReference>
<sequence length="507" mass="58812">MTLLLVLISPLLLFLTLRMGSGLVQCRELEARKMDNSRRIANITAAIKDMLEDYDIRLRPRFGGPAIDIGIDIEIVSINSISEVNMDYTLTMYFRQHWKDERLSYDPCLGNVSLSGILAERIWVPDTYFPNDKRSFVHDVTVTNKLLRFHHDGTITYGMRITSVASCYMDLVHYPMDEQNCSLEIESYGYTTADVNFVWQYGDDSLEGVNNIEMAQFTLSDYKLIVKMQNFSTGSYPRLALTFRIKRNVGFFFLQTYLPSILLVMLSWVSFWINHEATSARVSLGITTVLTMTTISTAVRQSLPRISYVKSIDIYVITCYSFVFAALVEYAIVNYNYWLEQKKKVKEAHGIKNNPTQNSNNKKPPEVRYDQLQQFNPQVALRLSQVDSEDDILEDDEMKNSMGMDALNGNDRGHRRTSLTYRPQHRNNAQNNARNNTAYGPRYTNVNPSITRRRKKKPKRIRVLPRIRNVNTVDRVSRILFPFLFLLFNVLYWVGYLYVLPNRSKNE</sequence>
<evidence type="ECO:0000256" key="4">
    <source>
        <dbReference type="ARBA" id="ARBA00022692"/>
    </source>
</evidence>
<dbReference type="EnsemblMetazoa" id="XM_011667420">
    <property type="protein sequence ID" value="XP_011665722"/>
    <property type="gene ID" value="LOC578555"/>
</dbReference>
<feature type="chain" id="PRO_5029941158" description="Gamma-aminobutyric acid receptor subunit beta" evidence="20">
    <location>
        <begin position="27"/>
        <end position="507"/>
    </location>
</feature>
<keyword evidence="4 20" id="KW-0812">Transmembrane</keyword>
<dbReference type="CDD" id="cd19049">
    <property type="entry name" value="LGIC_TM_anion"/>
    <property type="match status" value="1"/>
</dbReference>
<evidence type="ECO:0000256" key="3">
    <source>
        <dbReference type="ARBA" id="ARBA00022475"/>
    </source>
</evidence>
<keyword evidence="5 20" id="KW-0732">Signal</keyword>
<dbReference type="GO" id="GO:0045211">
    <property type="term" value="C:postsynaptic membrane"/>
    <property type="evidence" value="ECO:0007669"/>
    <property type="project" value="UniProtKB-SubCell"/>
</dbReference>
<dbReference type="InterPro" id="IPR036719">
    <property type="entry name" value="Neuro-gated_channel_TM_sf"/>
</dbReference>
<feature type="region of interest" description="Disordered" evidence="21">
    <location>
        <begin position="426"/>
        <end position="457"/>
    </location>
</feature>
<dbReference type="InParanoid" id="A0A7M7HFZ6"/>
<organism evidence="24 25">
    <name type="scientific">Strongylocentrotus purpuratus</name>
    <name type="common">Purple sea urchin</name>
    <dbReference type="NCBI Taxonomy" id="7668"/>
    <lineage>
        <taxon>Eukaryota</taxon>
        <taxon>Metazoa</taxon>
        <taxon>Echinodermata</taxon>
        <taxon>Eleutherozoa</taxon>
        <taxon>Echinozoa</taxon>
        <taxon>Echinoidea</taxon>
        <taxon>Euechinoidea</taxon>
        <taxon>Echinacea</taxon>
        <taxon>Camarodonta</taxon>
        <taxon>Echinidea</taxon>
        <taxon>Strongylocentrotidae</taxon>
        <taxon>Strongylocentrotus</taxon>
    </lineage>
</organism>
<keyword evidence="17 20" id="KW-0407">Ion channel</keyword>
<keyword evidence="12" id="KW-0869">Chloride channel</keyword>
<feature type="domain" description="Neurotransmitter-gated ion-channel transmembrane" evidence="23">
    <location>
        <begin position="256"/>
        <end position="493"/>
    </location>
</feature>
<dbReference type="OMA" id="HALWIFL"/>
<dbReference type="FunCoup" id="A0A7M7HFZ6">
    <property type="interactions" value="122"/>
</dbReference>
<evidence type="ECO:0000256" key="14">
    <source>
        <dbReference type="ARBA" id="ARBA00023214"/>
    </source>
</evidence>
<dbReference type="PRINTS" id="PR00253">
    <property type="entry name" value="GABAARECEPTR"/>
</dbReference>
<name>A0A7M7HFZ6_STRPU</name>
<dbReference type="PRINTS" id="PR00252">
    <property type="entry name" value="NRIONCHANNEL"/>
</dbReference>
<dbReference type="InterPro" id="IPR036734">
    <property type="entry name" value="Neur_chan_lig-bd_sf"/>
</dbReference>
<evidence type="ECO:0000313" key="24">
    <source>
        <dbReference type="EnsemblMetazoa" id="XP_011665722"/>
    </source>
</evidence>
<dbReference type="GO" id="GO:0005254">
    <property type="term" value="F:chloride channel activity"/>
    <property type="evidence" value="ECO:0007669"/>
    <property type="project" value="UniProtKB-KW"/>
</dbReference>
<evidence type="ECO:0000259" key="22">
    <source>
        <dbReference type="Pfam" id="PF02931"/>
    </source>
</evidence>
<keyword evidence="25" id="KW-1185">Reference proteome</keyword>
<accession>A0A7M7HFZ6</accession>
<reference evidence="25" key="1">
    <citation type="submission" date="2015-02" db="EMBL/GenBank/DDBJ databases">
        <title>Genome sequencing for Strongylocentrotus purpuratus.</title>
        <authorList>
            <person name="Murali S."/>
            <person name="Liu Y."/>
            <person name="Vee V."/>
            <person name="English A."/>
            <person name="Wang M."/>
            <person name="Skinner E."/>
            <person name="Han Y."/>
            <person name="Muzny D.M."/>
            <person name="Worley K.C."/>
            <person name="Gibbs R.A."/>
        </authorList>
    </citation>
    <scope>NUCLEOTIDE SEQUENCE</scope>
</reference>
<dbReference type="GO" id="GO:0005230">
    <property type="term" value="F:extracellular ligand-gated monoatomic ion channel activity"/>
    <property type="evidence" value="ECO:0007669"/>
    <property type="project" value="InterPro"/>
</dbReference>
<evidence type="ECO:0000256" key="16">
    <source>
        <dbReference type="ARBA" id="ARBA00023286"/>
    </source>
</evidence>
<evidence type="ECO:0000256" key="15">
    <source>
        <dbReference type="ARBA" id="ARBA00023257"/>
    </source>
</evidence>
<comment type="similarity">
    <text evidence="1">Belongs to the ligand-gated ion channel (TC 1.A.9) family. Gamma-aminobutyric acid receptor (TC 1.A.9.5) subfamily.</text>
</comment>
<dbReference type="PROSITE" id="PS00236">
    <property type="entry name" value="NEUROTR_ION_CHANNEL"/>
    <property type="match status" value="1"/>
</dbReference>
<feature type="transmembrane region" description="Helical" evidence="20">
    <location>
        <begin position="314"/>
        <end position="337"/>
    </location>
</feature>
<evidence type="ECO:0000256" key="18">
    <source>
        <dbReference type="ARBA" id="ARBA00034104"/>
    </source>
</evidence>
<comment type="subcellular location">
    <subcellularLocation>
        <location evidence="18">Postsynaptic cell membrane</location>
        <topology evidence="18">Multi-pass membrane protein</topology>
    </subcellularLocation>
</comment>
<keyword evidence="6 20" id="KW-1133">Transmembrane helix</keyword>
<dbReference type="Proteomes" id="UP000007110">
    <property type="component" value="Unassembled WGS sequence"/>
</dbReference>
<dbReference type="RefSeq" id="XP_011665722.1">
    <property type="nucleotide sequence ID" value="XM_011667420.2"/>
</dbReference>
<evidence type="ECO:0000256" key="1">
    <source>
        <dbReference type="ARBA" id="ARBA00010180"/>
    </source>
</evidence>
<proteinExistence type="inferred from homology"/>
<protein>
    <recommendedName>
        <fullName evidence="19">Gamma-aminobutyric acid receptor subunit beta</fullName>
    </recommendedName>
</protein>
<evidence type="ECO:0000256" key="9">
    <source>
        <dbReference type="ARBA" id="ARBA00023136"/>
    </source>
</evidence>
<reference evidence="24" key="2">
    <citation type="submission" date="2021-01" db="UniProtKB">
        <authorList>
            <consortium name="EnsemblMetazoa"/>
        </authorList>
    </citation>
    <scope>IDENTIFICATION</scope>
</reference>
<keyword evidence="2 20" id="KW-0813">Transport</keyword>
<dbReference type="InterPro" id="IPR006201">
    <property type="entry name" value="Neur_channel"/>
</dbReference>
<feature type="transmembrane region" description="Helical" evidence="20">
    <location>
        <begin position="251"/>
        <end position="273"/>
    </location>
</feature>
<evidence type="ECO:0000256" key="13">
    <source>
        <dbReference type="ARBA" id="ARBA00023180"/>
    </source>
</evidence>
<keyword evidence="10" id="KW-1015">Disulfide bond</keyword>
<dbReference type="GO" id="GO:0004890">
    <property type="term" value="F:GABA-A receptor activity"/>
    <property type="evidence" value="ECO:0000318"/>
    <property type="project" value="GO_Central"/>
</dbReference>
<evidence type="ECO:0000256" key="7">
    <source>
        <dbReference type="ARBA" id="ARBA00023018"/>
    </source>
</evidence>
<feature type="transmembrane region" description="Helical" evidence="20">
    <location>
        <begin position="479"/>
        <end position="499"/>
    </location>
</feature>
<dbReference type="GO" id="GO:1902476">
    <property type="term" value="P:chloride transmembrane transport"/>
    <property type="evidence" value="ECO:0000318"/>
    <property type="project" value="GO_Central"/>
</dbReference>
<keyword evidence="16" id="KW-1071">Ligand-gated ion channel</keyword>
<keyword evidence="13" id="KW-0325">Glycoprotein</keyword>
<dbReference type="GeneID" id="578555"/>
<dbReference type="Gene3D" id="2.70.170.10">
    <property type="entry name" value="Neurotransmitter-gated ion-channel ligand-binding domain"/>
    <property type="match status" value="1"/>
</dbReference>
<evidence type="ECO:0000256" key="20">
    <source>
        <dbReference type="RuleBase" id="RU000687"/>
    </source>
</evidence>
<dbReference type="InterPro" id="IPR006029">
    <property type="entry name" value="Neurotrans-gated_channel_TM"/>
</dbReference>
<evidence type="ECO:0000256" key="12">
    <source>
        <dbReference type="ARBA" id="ARBA00023173"/>
    </source>
</evidence>
<evidence type="ECO:0000256" key="10">
    <source>
        <dbReference type="ARBA" id="ARBA00023157"/>
    </source>
</evidence>
<feature type="domain" description="Neurotransmitter-gated ion-channel ligand-binding" evidence="22">
    <location>
        <begin position="46"/>
        <end position="248"/>
    </location>
</feature>
<dbReference type="GO" id="GO:1902711">
    <property type="term" value="C:GABA-A receptor complex"/>
    <property type="evidence" value="ECO:0000318"/>
    <property type="project" value="GO_Central"/>
</dbReference>
<dbReference type="InterPro" id="IPR006202">
    <property type="entry name" value="Neur_chan_lig-bd"/>
</dbReference>
<evidence type="ECO:0000313" key="25">
    <source>
        <dbReference type="Proteomes" id="UP000007110"/>
    </source>
</evidence>
<evidence type="ECO:0000256" key="17">
    <source>
        <dbReference type="ARBA" id="ARBA00023303"/>
    </source>
</evidence>
<dbReference type="KEGG" id="spu:578555"/>
<dbReference type="Pfam" id="PF02932">
    <property type="entry name" value="Neur_chan_memb"/>
    <property type="match status" value="1"/>
</dbReference>
<evidence type="ECO:0000256" key="8">
    <source>
        <dbReference type="ARBA" id="ARBA00023065"/>
    </source>
</evidence>
<evidence type="ECO:0000256" key="2">
    <source>
        <dbReference type="ARBA" id="ARBA00022448"/>
    </source>
</evidence>
<dbReference type="Gene3D" id="1.20.58.390">
    <property type="entry name" value="Neurotransmitter-gated ion-channel transmembrane domain"/>
    <property type="match status" value="2"/>
</dbReference>
<dbReference type="InterPro" id="IPR038050">
    <property type="entry name" value="Neuro_actylchol_rec"/>
</dbReference>
<dbReference type="PANTHER" id="PTHR18945">
    <property type="entry name" value="NEUROTRANSMITTER GATED ION CHANNEL"/>
    <property type="match status" value="1"/>
</dbReference>
<feature type="signal peptide" evidence="20">
    <location>
        <begin position="1"/>
        <end position="26"/>
    </location>
</feature>